<feature type="compositionally biased region" description="Basic and acidic residues" evidence="1">
    <location>
        <begin position="99"/>
        <end position="119"/>
    </location>
</feature>
<comment type="caution">
    <text evidence="2">The sequence shown here is derived from an EMBL/GenBank/DDBJ whole genome shotgun (WGS) entry which is preliminary data.</text>
</comment>
<feature type="compositionally biased region" description="Acidic residues" evidence="1">
    <location>
        <begin position="379"/>
        <end position="399"/>
    </location>
</feature>
<dbReference type="Proteomes" id="UP001154252">
    <property type="component" value="Unassembled WGS sequence"/>
</dbReference>
<feature type="compositionally biased region" description="Polar residues" evidence="1">
    <location>
        <begin position="492"/>
        <end position="505"/>
    </location>
</feature>
<name>A0A9W4PAE5_9EURO</name>
<proteinExistence type="predicted"/>
<feature type="region of interest" description="Disordered" evidence="1">
    <location>
        <begin position="35"/>
        <end position="130"/>
    </location>
</feature>
<feature type="compositionally biased region" description="Low complexity" evidence="1">
    <location>
        <begin position="769"/>
        <end position="783"/>
    </location>
</feature>
<feature type="compositionally biased region" description="Polar residues" evidence="1">
    <location>
        <begin position="748"/>
        <end position="768"/>
    </location>
</feature>
<feature type="region of interest" description="Disordered" evidence="1">
    <location>
        <begin position="437"/>
        <end position="854"/>
    </location>
</feature>
<feature type="compositionally biased region" description="Low complexity" evidence="1">
    <location>
        <begin position="692"/>
        <end position="713"/>
    </location>
</feature>
<evidence type="ECO:0000256" key="1">
    <source>
        <dbReference type="SAM" id="MobiDB-lite"/>
    </source>
</evidence>
<feature type="region of interest" description="Disordered" evidence="1">
    <location>
        <begin position="379"/>
        <end position="420"/>
    </location>
</feature>
<feature type="compositionally biased region" description="Polar residues" evidence="1">
    <location>
        <begin position="626"/>
        <end position="638"/>
    </location>
</feature>
<feature type="compositionally biased region" description="Polar residues" evidence="1">
    <location>
        <begin position="452"/>
        <end position="475"/>
    </location>
</feature>
<feature type="compositionally biased region" description="Polar residues" evidence="1">
    <location>
        <begin position="556"/>
        <end position="570"/>
    </location>
</feature>
<feature type="compositionally biased region" description="Polar residues" evidence="1">
    <location>
        <begin position="521"/>
        <end position="535"/>
    </location>
</feature>
<dbReference type="EMBL" id="CAJVRC010000894">
    <property type="protein sequence ID" value="CAG8908524.1"/>
    <property type="molecule type" value="Genomic_DNA"/>
</dbReference>
<dbReference type="AlphaFoldDB" id="A0A9W4PAE5"/>
<feature type="compositionally biased region" description="Polar residues" evidence="1">
    <location>
        <begin position="661"/>
        <end position="691"/>
    </location>
</feature>
<feature type="compositionally biased region" description="Low complexity" evidence="1">
    <location>
        <begin position="576"/>
        <end position="586"/>
    </location>
</feature>
<sequence>MHFRVRIINLLAPPPPKHTSAIHPLLPLIMSTRNRNGSSDASLPGFERVEGRNNNRNNSNYRSRNNSNDRNRNNSNYRSRNRTSDDTPPGLERLGGQESHAEAEGEHSNRGENTLGHEEDFPDDDGEAESFLQPMWSAPDLLDHTAETSGLPMEGVVLAWRGNNTGKSVIVGYACGGFVTARLIPAARRPIPSRAPNISEKALGRRKDDLRTERDIKAWGIVAWRVDKKSVSQDPISLLKPMTRAWYPETYVYIHWWNGDASWESRHNLRYVCASNNLKTDMLIYNVAKEQEANYREALTGVRPEYAPANTQMANDHWKNVNAYRGAHWFQPRAEENRRITSIGYEPVIMEEDNSHEFDSGIGLRQGSIAGSNSDIVEEAGEEDEEGYYEGSNEDEEVVQDDREQQYGHAQQRQPYLSPIDEEGSVLESRVFFTPEVTPSRARGHGEAQRTYGISTPRATRSPSSGDPSQGNRGQAQRMLETPGNQRMPRLNQGSNRGNEQPTPESSRSNRSNQDNRRQQTPQSSQGNRSSQDNQRLAPHSSSSNRSSQDNQRQQTPQSSQGNRSSQDNQRLAPHSSSSNRSSQDNQRQRTPHSSQGNRSSQGNQRQTPQSSRSNRSNQDNQQQRTPQPSQGNPSSQENQRQTPQSSRSNRSSQDNQRQRTPQSNQGAHPNQGNQQQRTPQPSQGNPSSQENQRQTPQSSRSNRSSQDNQRQRTPQSTQGNRDQQRQAPHSSRSSRSNRSNQDNQPQTPISTQGNRSNQDNQRQTPTHSSRSNRSNQDNQRQRTPQSTQGNRSNQGNEGDQRSAGLNIPLSEGNQGQPQQRRGRGRARRGELSNPPSNLPTRRSTRHTRVPGGP</sequence>
<organism evidence="2 3">
    <name type="scientific">Penicillium egyptiacum</name>
    <dbReference type="NCBI Taxonomy" id="1303716"/>
    <lineage>
        <taxon>Eukaryota</taxon>
        <taxon>Fungi</taxon>
        <taxon>Dikarya</taxon>
        <taxon>Ascomycota</taxon>
        <taxon>Pezizomycotina</taxon>
        <taxon>Eurotiomycetes</taxon>
        <taxon>Eurotiomycetidae</taxon>
        <taxon>Eurotiales</taxon>
        <taxon>Aspergillaceae</taxon>
        <taxon>Penicillium</taxon>
    </lineage>
</organism>
<accession>A0A9W4PAE5</accession>
<dbReference type="OrthoDB" id="4369251at2759"/>
<protein>
    <submittedName>
        <fullName evidence="2">Uncharacterized protein</fullName>
    </submittedName>
</protein>
<feature type="compositionally biased region" description="Low complexity" evidence="1">
    <location>
        <begin position="541"/>
        <end position="555"/>
    </location>
</feature>
<reference evidence="2" key="1">
    <citation type="submission" date="2021-07" db="EMBL/GenBank/DDBJ databases">
        <authorList>
            <person name="Branca A.L. A."/>
        </authorList>
    </citation>
    <scope>NUCLEOTIDE SEQUENCE</scope>
</reference>
<feature type="compositionally biased region" description="Basic residues" evidence="1">
    <location>
        <begin position="843"/>
        <end position="854"/>
    </location>
</feature>
<feature type="compositionally biased region" description="Low complexity" evidence="1">
    <location>
        <begin position="54"/>
        <end position="66"/>
    </location>
</feature>
<evidence type="ECO:0000313" key="2">
    <source>
        <dbReference type="EMBL" id="CAG8908524.1"/>
    </source>
</evidence>
<keyword evidence="3" id="KW-1185">Reference proteome</keyword>
<feature type="compositionally biased region" description="Low complexity" evidence="1">
    <location>
        <begin position="594"/>
        <end position="625"/>
    </location>
</feature>
<feature type="compositionally biased region" description="Polar residues" evidence="1">
    <location>
        <begin position="784"/>
        <end position="798"/>
    </location>
</feature>
<gene>
    <name evidence="2" type="ORF">PEGY_LOCUS9294</name>
</gene>
<feature type="compositionally biased region" description="Low complexity" evidence="1">
    <location>
        <begin position="726"/>
        <end position="747"/>
    </location>
</feature>
<feature type="compositionally biased region" description="Low complexity" evidence="1">
    <location>
        <begin position="639"/>
        <end position="660"/>
    </location>
</feature>
<evidence type="ECO:0000313" key="3">
    <source>
        <dbReference type="Proteomes" id="UP001154252"/>
    </source>
</evidence>